<dbReference type="EMBL" id="JAWDJW010006849">
    <property type="protein sequence ID" value="KAK3063432.1"/>
    <property type="molecule type" value="Genomic_DNA"/>
</dbReference>
<protein>
    <submittedName>
        <fullName evidence="1">Uncharacterized protein</fullName>
    </submittedName>
</protein>
<accession>A0ACC3D8R4</accession>
<evidence type="ECO:0000313" key="1">
    <source>
        <dbReference type="EMBL" id="KAK3063432.1"/>
    </source>
</evidence>
<evidence type="ECO:0000313" key="2">
    <source>
        <dbReference type="Proteomes" id="UP001186974"/>
    </source>
</evidence>
<reference evidence="1" key="1">
    <citation type="submission" date="2024-09" db="EMBL/GenBank/DDBJ databases">
        <title>Black Yeasts Isolated from many extreme environments.</title>
        <authorList>
            <person name="Coleine C."/>
            <person name="Stajich J.E."/>
            <person name="Selbmann L."/>
        </authorList>
    </citation>
    <scope>NUCLEOTIDE SEQUENCE</scope>
    <source>
        <strain evidence="1">CCFEE 5737</strain>
    </source>
</reference>
<name>A0ACC3D8R4_9PEZI</name>
<gene>
    <name evidence="1" type="ORF">LTS18_000412</name>
</gene>
<comment type="caution">
    <text evidence="1">The sequence shown here is derived from an EMBL/GenBank/DDBJ whole genome shotgun (WGS) entry which is preliminary data.</text>
</comment>
<proteinExistence type="predicted"/>
<dbReference type="Proteomes" id="UP001186974">
    <property type="component" value="Unassembled WGS sequence"/>
</dbReference>
<organism evidence="1 2">
    <name type="scientific">Coniosporium uncinatum</name>
    <dbReference type="NCBI Taxonomy" id="93489"/>
    <lineage>
        <taxon>Eukaryota</taxon>
        <taxon>Fungi</taxon>
        <taxon>Dikarya</taxon>
        <taxon>Ascomycota</taxon>
        <taxon>Pezizomycotina</taxon>
        <taxon>Dothideomycetes</taxon>
        <taxon>Dothideomycetes incertae sedis</taxon>
        <taxon>Coniosporium</taxon>
    </lineage>
</organism>
<sequence length="295" mass="33227">MAQMVGKYAAKKLLSSQMNKNKDKHNAEPAGSYDPYYSRIPDPRRPSKTKKVKKQIPDYLNDNDAMVLAKARKRAYTWDLSLFNLAGVRFGWGAVIGIIPLLGDFADGLMALMIVRSMMGITDGLPSSVLMRMLLNVALDLGVGFIPILGDLADAAFKANCKNVRLLEQHLDKKYKPAALTQEEQRMEQQRKEEYRRSGLDWRAPEPATVYEDFSDEEYDRREDMRPHHNNGPTQPGQARTQPERYGGPAPDARQKKAGWFSGAGGRERPSDVESGMMGGQPRQQPSTRQPPNRY</sequence>
<keyword evidence="2" id="KW-1185">Reference proteome</keyword>